<dbReference type="Proteomes" id="UP001268256">
    <property type="component" value="Unassembled WGS sequence"/>
</dbReference>
<dbReference type="EMBL" id="JAVMIP010000005">
    <property type="protein sequence ID" value="MDS3860623.1"/>
    <property type="molecule type" value="Genomic_DNA"/>
</dbReference>
<evidence type="ECO:0000256" key="1">
    <source>
        <dbReference type="SAM" id="Phobius"/>
    </source>
</evidence>
<evidence type="ECO:0000313" key="2">
    <source>
        <dbReference type="EMBL" id="MDS3860623.1"/>
    </source>
</evidence>
<reference evidence="3" key="1">
    <citation type="submission" date="2023-07" db="EMBL/GenBank/DDBJ databases">
        <authorList>
            <person name="Luz R."/>
            <person name="Cordeiro R."/>
            <person name="Fonseca A."/>
            <person name="Goncalves V."/>
        </authorList>
    </citation>
    <scope>NUCLEOTIDE SEQUENCE [LARGE SCALE GENOMIC DNA]</scope>
    <source>
        <strain evidence="3">BACA0444</strain>
    </source>
</reference>
<sequence length="332" mass="35499">MRSKSGFTLVELLVAIVIGLLITATLGSILVNILSSDSSQTARSEVEQDVQSTVSFIMSDLSQASYVYDGNCMQGQGSASSSNSTNFCPGLVNHIPSLGTGITPVLAMWILEPVPYYGTTTQIPTSCSGLGALQQDCSSLQSSRRAYSLIVYYLDTTTNSQFGGLARLRRYVLRKYTTLTSSSMSITTGYVDPFPNDSKIALFRRWPYDGADSATNQQSSLPSNNLSLAPVVADYIDANWTGVAATPIACRTNPDYIRTPLTSSANSFYACVLNKSDSTTGTQSPGKNTSTFVYLRGNTQGKSGFTISTGTQVRPVVTAIVLSKGVSDNDPY</sequence>
<dbReference type="Pfam" id="PF07963">
    <property type="entry name" value="N_methyl"/>
    <property type="match status" value="1"/>
</dbReference>
<dbReference type="PROSITE" id="PS00409">
    <property type="entry name" value="PROKAR_NTER_METHYL"/>
    <property type="match status" value="1"/>
</dbReference>
<keyword evidence="1" id="KW-0812">Transmembrane</keyword>
<comment type="caution">
    <text evidence="2">The sequence shown here is derived from an EMBL/GenBank/DDBJ whole genome shotgun (WGS) entry which is preliminary data.</text>
</comment>
<keyword evidence="1" id="KW-1133">Transmembrane helix</keyword>
<accession>A0AAE4JWY3</accession>
<protein>
    <submittedName>
        <fullName evidence="2">Prepilin-type N-terminal cleavage/methylation domain-containing protein</fullName>
    </submittedName>
</protein>
<keyword evidence="1" id="KW-0472">Membrane</keyword>
<dbReference type="AlphaFoldDB" id="A0AAE4JWY3"/>
<keyword evidence="3" id="KW-1185">Reference proteome</keyword>
<proteinExistence type="predicted"/>
<feature type="transmembrane region" description="Helical" evidence="1">
    <location>
        <begin position="12"/>
        <end position="34"/>
    </location>
</feature>
<dbReference type="NCBIfam" id="TIGR02532">
    <property type="entry name" value="IV_pilin_GFxxxE"/>
    <property type="match status" value="1"/>
</dbReference>
<dbReference type="RefSeq" id="WP_322877893.1">
    <property type="nucleotide sequence ID" value="NZ_JAVMIP010000005.1"/>
</dbReference>
<evidence type="ECO:0000313" key="3">
    <source>
        <dbReference type="Proteomes" id="UP001268256"/>
    </source>
</evidence>
<dbReference type="InterPro" id="IPR012902">
    <property type="entry name" value="N_methyl_site"/>
</dbReference>
<gene>
    <name evidence="2" type="ORF">RIF25_07340</name>
</gene>
<organism evidence="2 3">
    <name type="scientific">Pseudocalidococcus azoricus BACA0444</name>
    <dbReference type="NCBI Taxonomy" id="2918990"/>
    <lineage>
        <taxon>Bacteria</taxon>
        <taxon>Bacillati</taxon>
        <taxon>Cyanobacteriota</taxon>
        <taxon>Cyanophyceae</taxon>
        <taxon>Acaryochloridales</taxon>
        <taxon>Thermosynechococcaceae</taxon>
        <taxon>Pseudocalidococcus</taxon>
        <taxon>Pseudocalidococcus azoricus</taxon>
    </lineage>
</organism>
<name>A0AAE4JWY3_9CYAN</name>